<keyword evidence="2 3" id="KW-0663">Pyridoxal phosphate</keyword>
<dbReference type="GO" id="GO:0008483">
    <property type="term" value="F:transaminase activity"/>
    <property type="evidence" value="ECO:0007669"/>
    <property type="project" value="UniProtKB-KW"/>
</dbReference>
<reference evidence="4 5" key="1">
    <citation type="submission" date="2022-04" db="EMBL/GenBank/DDBJ databases">
        <title>Human microbiome associated bacterial genomes.</title>
        <authorList>
            <person name="Sandstrom S."/>
            <person name="Salamzade R."/>
            <person name="Kalan L.R."/>
        </authorList>
    </citation>
    <scope>NUCLEOTIDE SEQUENCE [LARGE SCALE GENOMIC DNA]</scope>
    <source>
        <strain evidence="5">p3-SID1799</strain>
    </source>
</reference>
<dbReference type="Pfam" id="PF00202">
    <property type="entry name" value="Aminotran_3"/>
    <property type="match status" value="1"/>
</dbReference>
<keyword evidence="4" id="KW-0032">Aminotransferase</keyword>
<keyword evidence="4" id="KW-0808">Transferase</keyword>
<comment type="cofactor">
    <cofactor evidence="1">
        <name>pyridoxal 5'-phosphate</name>
        <dbReference type="ChEBI" id="CHEBI:597326"/>
    </cofactor>
</comment>
<evidence type="ECO:0000256" key="3">
    <source>
        <dbReference type="RuleBase" id="RU003560"/>
    </source>
</evidence>
<dbReference type="InterPro" id="IPR049704">
    <property type="entry name" value="Aminotrans_3_PPA_site"/>
</dbReference>
<dbReference type="InterPro" id="IPR015421">
    <property type="entry name" value="PyrdxlP-dep_Trfase_major"/>
</dbReference>
<dbReference type="Gene3D" id="3.90.1150.10">
    <property type="entry name" value="Aspartate Aminotransferase, domain 1"/>
    <property type="match status" value="1"/>
</dbReference>
<comment type="similarity">
    <text evidence="3">Belongs to the class-III pyridoxal-phosphate-dependent aminotransferase family.</text>
</comment>
<dbReference type="Proteomes" id="UP001525379">
    <property type="component" value="Unassembled WGS sequence"/>
</dbReference>
<dbReference type="RefSeq" id="WP_206394671.1">
    <property type="nucleotide sequence ID" value="NZ_JAFDPW010000001.1"/>
</dbReference>
<gene>
    <name evidence="4" type="ORF">M3D15_05645</name>
</gene>
<accession>A0ABT2HWW3</accession>
<dbReference type="EMBL" id="JALXSQ010000017">
    <property type="protein sequence ID" value="MCT2042817.1"/>
    <property type="molecule type" value="Genomic_DNA"/>
</dbReference>
<comment type="caution">
    <text evidence="4">The sequence shown here is derived from an EMBL/GenBank/DDBJ whole genome shotgun (WGS) entry which is preliminary data.</text>
</comment>
<proteinExistence type="inferred from homology"/>
<dbReference type="CDD" id="cd00610">
    <property type="entry name" value="OAT_like"/>
    <property type="match status" value="1"/>
</dbReference>
<name>A0ABT2HWW3_9MICO</name>
<dbReference type="SUPFAM" id="SSF53383">
    <property type="entry name" value="PLP-dependent transferases"/>
    <property type="match status" value="1"/>
</dbReference>
<dbReference type="PIRSF" id="PIRSF000521">
    <property type="entry name" value="Transaminase_4ab_Lys_Orn"/>
    <property type="match status" value="1"/>
</dbReference>
<dbReference type="InterPro" id="IPR015422">
    <property type="entry name" value="PyrdxlP-dep_Trfase_small"/>
</dbReference>
<organism evidence="4 5">
    <name type="scientific">Pseudoclavibacter albus</name>
    <dbReference type="NCBI Taxonomy" id="272241"/>
    <lineage>
        <taxon>Bacteria</taxon>
        <taxon>Bacillati</taxon>
        <taxon>Actinomycetota</taxon>
        <taxon>Actinomycetes</taxon>
        <taxon>Micrococcales</taxon>
        <taxon>Microbacteriaceae</taxon>
        <taxon>Pseudoclavibacter</taxon>
    </lineage>
</organism>
<dbReference type="PANTHER" id="PTHR11986">
    <property type="entry name" value="AMINOTRANSFERASE CLASS III"/>
    <property type="match status" value="1"/>
</dbReference>
<keyword evidence="5" id="KW-1185">Reference proteome</keyword>
<dbReference type="PROSITE" id="PS00600">
    <property type="entry name" value="AA_TRANSFER_CLASS_3"/>
    <property type="match status" value="1"/>
</dbReference>
<evidence type="ECO:0000256" key="1">
    <source>
        <dbReference type="ARBA" id="ARBA00001933"/>
    </source>
</evidence>
<dbReference type="InterPro" id="IPR050103">
    <property type="entry name" value="Class-III_PLP-dep_AT"/>
</dbReference>
<dbReference type="Gene3D" id="3.40.640.10">
    <property type="entry name" value="Type I PLP-dependent aspartate aminotransferase-like (Major domain)"/>
    <property type="match status" value="1"/>
</dbReference>
<evidence type="ECO:0000313" key="4">
    <source>
        <dbReference type="EMBL" id="MCT2042817.1"/>
    </source>
</evidence>
<sequence length="444" mass="47158">MTDTTFEPVRKVVTAIPGPKSQELMARYEKAVPKGITPGYASVAEFAEGAIIRDVDGNQLIDLGSGIGVTTLGHRHPKVVEAVKAQADQFLHMAAGITPYELYITVAEKLAANAPGDFAKKAFFMNSGAEAVENAVKIARAYTGKANVAVLDHSFHGRTNLTMAMNHKSVYATKMGPLAGSVHHAPNSYPYRDGLSGEEAAARTIEFLEKRIGAVDLAAVIAEPIQGEGGFIVAADGYYNKLIEWCHANDVLFVADEVQSGIARSGKFFASEYYGIEPDLITFAKGIADGMVLSGVLGRAEVMDAPLPGRLGGTYGGNPTALAAANAVIDAIHEENLCEEALRIEKGLRAFFEEQKTKTDVIGDIRGHGAMFAIEFVEAGTAETTKKPNTAAVKTIVDHAFANGVILLTCGSYGNVIRFLPSVTLTDEQLQDALSVIAEGIAKL</sequence>
<protein>
    <submittedName>
        <fullName evidence="4">Aminotransferase class III-fold pyridoxal phosphate-dependent enzyme</fullName>
    </submittedName>
</protein>
<dbReference type="InterPro" id="IPR005814">
    <property type="entry name" value="Aminotrans_3"/>
</dbReference>
<evidence type="ECO:0000313" key="5">
    <source>
        <dbReference type="Proteomes" id="UP001525379"/>
    </source>
</evidence>
<dbReference type="InterPro" id="IPR015424">
    <property type="entry name" value="PyrdxlP-dep_Trfase"/>
</dbReference>
<evidence type="ECO:0000256" key="2">
    <source>
        <dbReference type="ARBA" id="ARBA00022898"/>
    </source>
</evidence>